<dbReference type="InterPro" id="IPR039426">
    <property type="entry name" value="TonB-dep_rcpt-like"/>
</dbReference>
<feature type="domain" description="TonB-dependent receptor-like beta-barrel" evidence="10">
    <location>
        <begin position="548"/>
        <end position="1092"/>
    </location>
</feature>
<evidence type="ECO:0000256" key="2">
    <source>
        <dbReference type="ARBA" id="ARBA00022448"/>
    </source>
</evidence>
<dbReference type="Proteomes" id="UP001468798">
    <property type="component" value="Unassembled WGS sequence"/>
</dbReference>
<protein>
    <submittedName>
        <fullName evidence="13">SusC/RagA family TonB-linked outer membrane protein</fullName>
    </submittedName>
</protein>
<proteinExistence type="inferred from homology"/>
<dbReference type="Pfam" id="PF16344">
    <property type="entry name" value="FecR_C"/>
    <property type="match status" value="1"/>
</dbReference>
<dbReference type="InterPro" id="IPR008969">
    <property type="entry name" value="CarboxyPept-like_regulatory"/>
</dbReference>
<comment type="caution">
    <text evidence="13">The sequence shown here is derived from an EMBL/GenBank/DDBJ whole genome shotgun (WGS) entry which is preliminary data.</text>
</comment>
<name>A0ABU9NRG5_9FLAO</name>
<dbReference type="SUPFAM" id="SSF49464">
    <property type="entry name" value="Carboxypeptidase regulatory domain-like"/>
    <property type="match status" value="1"/>
</dbReference>
<dbReference type="InterPro" id="IPR036942">
    <property type="entry name" value="Beta-barrel_TonB_sf"/>
</dbReference>
<evidence type="ECO:0000256" key="4">
    <source>
        <dbReference type="ARBA" id="ARBA00022692"/>
    </source>
</evidence>
<evidence type="ECO:0000259" key="12">
    <source>
        <dbReference type="Pfam" id="PF16344"/>
    </source>
</evidence>
<feature type="domain" description="Protein FecR C-terminal" evidence="12">
    <location>
        <begin position="53"/>
        <end position="119"/>
    </location>
</feature>
<evidence type="ECO:0000256" key="8">
    <source>
        <dbReference type="PROSITE-ProRule" id="PRU01360"/>
    </source>
</evidence>
<sequence length="1131" mass="124435">MNLKRKFYSKWNELKRNCIAQSMLALIVALWSTNVYSSSSSKDFSPSKLTMKVENESLNLVFKKIEKQLDVHFFYETSQVNSLQKISFVANNESLPNILDKICTPLNLKFEIIDKNIIVTKASVQKKGTKNNLTISGKVVSKEDGLPIPGVIVKLKGTNLATTTSFDGSFTIATSNDTGVLIFNYLGYITQEIEINSSVTNLNVILIQDAKQLQEVVVMGYGSVKKSQVVGAVSSVSLKEISSRTYNSTAELLQGTAAGVTVINNGGDPTAPPTINIRGIGSLNAESPLLILDGIIYSGSINTINPNDIESISVLKDAASAAIYGARASGGVILITTKKGNAERLNINVNFQSGTQSVAKKLVALNAAEYSDAMNTATDNAGLPRIPAFNVANEPSARTTNTVWMDEIFRVEQVSDLTASIDGGSEKMNFFVSGGYRRNEGILLNTFSERYTARINATFKITPKVTIGENFNYSLTNGQSANTDSGYTGAILSAIFYPPNATIYKQDGSGEFGGVPTKYVGSYGDVINPVAYLKRLDNRNPVSNILINPFLNWEIIKGLSFKSNWGITRIQNDSKIFETKITEPGKIFDFNRLTQSSTTFTDLLSEQTLTFNKSINKHNFSALLGYTYQSSEQEYYRVEGTGFDSEAPSQRYLLNAKTIEQKGAGNDKVMVLSYLGRLNYSYNDKYLFTGIIRRDGTSKLTKANRWEVYPSVSLGWLLTKENFMESSKNIVSNLKLRASWGQLGNLGSLGPYQFSVPLTQTTSLFGASPTLNFGFSEKELSNPELKWESSEQKNIGLDFGFFKNSFIGSIDVFEKTNKDMLVRDQLPGVAGTPSGRIVNSGDVQNRGLELSLGYKKTNGDFKFDITANAAFLKNEIVSIKEGLTNLEPINAPRVRSLPLANIYQVGSSIGAFYGFSTQGLFQSDAEAKAYVNSNGVAYQPNAKAGDIRFKDLNGDGTINNNDRTILGNSFPSTTYSLNLNMNYKRFDFNVFLQGVADVSVFNAVKYTGLNASFPGYNLLAETKNAWSPQNTNTNIPILSAKDNNNNFGRISDFYIEDASFLRLRNVSFGYTLNENWVQHKLKARIFVSAQNLFTITKYSGMDPEVGINNFGTDLGRYPLSRIFITGVNLTF</sequence>
<dbReference type="Gene3D" id="2.60.40.1120">
    <property type="entry name" value="Carboxypeptidase-like, regulatory domain"/>
    <property type="match status" value="1"/>
</dbReference>
<evidence type="ECO:0000256" key="3">
    <source>
        <dbReference type="ARBA" id="ARBA00022452"/>
    </source>
</evidence>
<keyword evidence="5 9" id="KW-0798">TonB box</keyword>
<dbReference type="Pfam" id="PF00593">
    <property type="entry name" value="TonB_dep_Rec_b-barrel"/>
    <property type="match status" value="1"/>
</dbReference>
<gene>
    <name evidence="13" type="ORF">WFZ86_15470</name>
</gene>
<organism evidence="13 14">
    <name type="scientific">Flavobacterium polysaccharolyticum</name>
    <dbReference type="NCBI Taxonomy" id="3133148"/>
    <lineage>
        <taxon>Bacteria</taxon>
        <taxon>Pseudomonadati</taxon>
        <taxon>Bacteroidota</taxon>
        <taxon>Flavobacteriia</taxon>
        <taxon>Flavobacteriales</taxon>
        <taxon>Flavobacteriaceae</taxon>
        <taxon>Flavobacterium</taxon>
    </lineage>
</organism>
<keyword evidence="7 8" id="KW-0998">Cell outer membrane</keyword>
<reference evidence="13 14" key="1">
    <citation type="submission" date="2024-03" db="EMBL/GenBank/DDBJ databases">
        <title>Two novel species of the genus Flavobacterium exhibiting potentially degradation of complex polysaccharides.</title>
        <authorList>
            <person name="Lian X."/>
        </authorList>
    </citation>
    <scope>NUCLEOTIDE SEQUENCE [LARGE SCALE GENOMIC DNA]</scope>
    <source>
        <strain evidence="13 14">N6</strain>
    </source>
</reference>
<dbReference type="Gene3D" id="3.55.50.30">
    <property type="match status" value="1"/>
</dbReference>
<evidence type="ECO:0000256" key="6">
    <source>
        <dbReference type="ARBA" id="ARBA00023136"/>
    </source>
</evidence>
<feature type="domain" description="TonB-dependent receptor plug" evidence="11">
    <location>
        <begin position="226"/>
        <end position="332"/>
    </location>
</feature>
<dbReference type="PROSITE" id="PS52016">
    <property type="entry name" value="TONB_DEPENDENT_REC_3"/>
    <property type="match status" value="1"/>
</dbReference>
<keyword evidence="14" id="KW-1185">Reference proteome</keyword>
<dbReference type="EMBL" id="JBCGDP010000017">
    <property type="protein sequence ID" value="MEM0577904.1"/>
    <property type="molecule type" value="Genomic_DNA"/>
</dbReference>
<evidence type="ECO:0000259" key="10">
    <source>
        <dbReference type="Pfam" id="PF00593"/>
    </source>
</evidence>
<dbReference type="InterPro" id="IPR023996">
    <property type="entry name" value="TonB-dep_OMP_SusC/RagA"/>
</dbReference>
<comment type="subcellular location">
    <subcellularLocation>
        <location evidence="1 8">Cell outer membrane</location>
        <topology evidence="1 8">Multi-pass membrane protein</topology>
    </subcellularLocation>
</comment>
<evidence type="ECO:0000256" key="5">
    <source>
        <dbReference type="ARBA" id="ARBA00023077"/>
    </source>
</evidence>
<dbReference type="InterPro" id="IPR012910">
    <property type="entry name" value="Plug_dom"/>
</dbReference>
<dbReference type="Gene3D" id="2.170.130.10">
    <property type="entry name" value="TonB-dependent receptor, plug domain"/>
    <property type="match status" value="1"/>
</dbReference>
<dbReference type="RefSeq" id="WP_342692768.1">
    <property type="nucleotide sequence ID" value="NZ_JBCGDP010000017.1"/>
</dbReference>
<dbReference type="NCBIfam" id="TIGR04057">
    <property type="entry name" value="SusC_RagA_signa"/>
    <property type="match status" value="1"/>
</dbReference>
<evidence type="ECO:0000259" key="11">
    <source>
        <dbReference type="Pfam" id="PF07715"/>
    </source>
</evidence>
<evidence type="ECO:0000256" key="1">
    <source>
        <dbReference type="ARBA" id="ARBA00004571"/>
    </source>
</evidence>
<dbReference type="InterPro" id="IPR037066">
    <property type="entry name" value="Plug_dom_sf"/>
</dbReference>
<dbReference type="Gene3D" id="2.40.170.20">
    <property type="entry name" value="TonB-dependent receptor, beta-barrel domain"/>
    <property type="match status" value="1"/>
</dbReference>
<dbReference type="SUPFAM" id="SSF56935">
    <property type="entry name" value="Porins"/>
    <property type="match status" value="1"/>
</dbReference>
<dbReference type="Pfam" id="PF07715">
    <property type="entry name" value="Plug"/>
    <property type="match status" value="1"/>
</dbReference>
<keyword evidence="2 8" id="KW-0813">Transport</keyword>
<evidence type="ECO:0000313" key="14">
    <source>
        <dbReference type="Proteomes" id="UP001468798"/>
    </source>
</evidence>
<dbReference type="NCBIfam" id="TIGR04056">
    <property type="entry name" value="OMP_RagA_SusC"/>
    <property type="match status" value="1"/>
</dbReference>
<evidence type="ECO:0000256" key="7">
    <source>
        <dbReference type="ARBA" id="ARBA00023237"/>
    </source>
</evidence>
<dbReference type="InterPro" id="IPR032508">
    <property type="entry name" value="FecR_C"/>
</dbReference>
<dbReference type="Pfam" id="PF13715">
    <property type="entry name" value="CarbopepD_reg_2"/>
    <property type="match status" value="1"/>
</dbReference>
<dbReference type="InterPro" id="IPR023997">
    <property type="entry name" value="TonB-dep_OMP_SusC/RagA_CS"/>
</dbReference>
<accession>A0ABU9NRG5</accession>
<evidence type="ECO:0000313" key="13">
    <source>
        <dbReference type="EMBL" id="MEM0577904.1"/>
    </source>
</evidence>
<keyword evidence="4 8" id="KW-0812">Transmembrane</keyword>
<keyword evidence="6 8" id="KW-0472">Membrane</keyword>
<dbReference type="InterPro" id="IPR000531">
    <property type="entry name" value="Beta-barrel_TonB"/>
</dbReference>
<keyword evidence="3 8" id="KW-1134">Transmembrane beta strand</keyword>
<evidence type="ECO:0000256" key="9">
    <source>
        <dbReference type="RuleBase" id="RU003357"/>
    </source>
</evidence>
<comment type="similarity">
    <text evidence="8 9">Belongs to the TonB-dependent receptor family.</text>
</comment>